<dbReference type="Proteomes" id="UP000595663">
    <property type="component" value="Chromosome"/>
</dbReference>
<name>A0A7R6P8F7_9GAMM</name>
<gene>
    <name evidence="1" type="ORF">AMJAP_0743</name>
</gene>
<dbReference type="KEGG" id="ajp:AMJAP_0743"/>
<dbReference type="Pfam" id="PF06073">
    <property type="entry name" value="DUF934"/>
    <property type="match status" value="1"/>
</dbReference>
<sequence>MQQIIRDNRIQEDRAILVGWPVNDKPDDNLKAGDNRAVSEPVLEMNSEFKPEPGYRYILPVECWLKAAPEFRDYAEVPGVWISGSADLEVLHEVFILTDLVAVAFDSFVDGSGFSTASLIREKFNFHGELRAFGSVLPDQIAYLLRCGFNSVAFSQIEDLKQAAKQLLLSSHSYQGSVTQPRTPFSERITRSK</sequence>
<evidence type="ECO:0000313" key="2">
    <source>
        <dbReference type="Proteomes" id="UP000595663"/>
    </source>
</evidence>
<proteinExistence type="predicted"/>
<evidence type="ECO:0000313" key="1">
    <source>
        <dbReference type="EMBL" id="BBB25342.1"/>
    </source>
</evidence>
<keyword evidence="2" id="KW-1185">Reference proteome</keyword>
<accession>A0A7R6P8F7</accession>
<organism evidence="1 2">
    <name type="scientific">Amphritea japonica ATCC BAA-1530</name>
    <dbReference type="NCBI Taxonomy" id="1278309"/>
    <lineage>
        <taxon>Bacteria</taxon>
        <taxon>Pseudomonadati</taxon>
        <taxon>Pseudomonadota</taxon>
        <taxon>Gammaproteobacteria</taxon>
        <taxon>Oceanospirillales</taxon>
        <taxon>Oceanospirillaceae</taxon>
        <taxon>Amphritea</taxon>
    </lineage>
</organism>
<dbReference type="RefSeq" id="WP_019622461.1">
    <property type="nucleotide sequence ID" value="NZ_AP014545.1"/>
</dbReference>
<protein>
    <recommendedName>
        <fullName evidence="3">DUF934 domain-containing protein</fullName>
    </recommendedName>
</protein>
<dbReference type="AlphaFoldDB" id="A0A7R6P8F7"/>
<dbReference type="InterPro" id="IPR008318">
    <property type="entry name" value="UCP030820"/>
</dbReference>
<dbReference type="PIRSF" id="PIRSF030820">
    <property type="entry name" value="UCP030820"/>
    <property type="match status" value="1"/>
</dbReference>
<reference evidence="1 2" key="1">
    <citation type="journal article" date="2008" name="Int. J. Syst. Evol. Microbiol.">
        <title>Amphritea japonica sp. nov. and Amphritea balenae sp. nov., isolated from the sediment adjacent to sperm whale carcasses off Kagoshima, Japan.</title>
        <authorList>
            <person name="Miyazaki M."/>
            <person name="Nogi Y."/>
            <person name="Fujiwara Y."/>
            <person name="Kawato M."/>
            <person name="Nagahama T."/>
            <person name="Kubokawa K."/>
            <person name="Horikoshi K."/>
        </authorList>
    </citation>
    <scope>NUCLEOTIDE SEQUENCE [LARGE SCALE GENOMIC DNA]</scope>
    <source>
        <strain evidence="1 2">ATCC BAA-1530</strain>
    </source>
</reference>
<evidence type="ECO:0008006" key="3">
    <source>
        <dbReference type="Google" id="ProtNLM"/>
    </source>
</evidence>
<dbReference type="EMBL" id="AP014545">
    <property type="protein sequence ID" value="BBB25342.1"/>
    <property type="molecule type" value="Genomic_DNA"/>
</dbReference>